<name>A0A1Z1F9E1_9SPHN</name>
<dbReference type="Pfam" id="PF01841">
    <property type="entry name" value="Transglut_core"/>
    <property type="match status" value="1"/>
</dbReference>
<keyword evidence="3" id="KW-1185">Reference proteome</keyword>
<evidence type="ECO:0000313" key="2">
    <source>
        <dbReference type="EMBL" id="ARU15307.1"/>
    </source>
</evidence>
<evidence type="ECO:0000313" key="3">
    <source>
        <dbReference type="Proteomes" id="UP000195807"/>
    </source>
</evidence>
<dbReference type="SUPFAM" id="SSF54001">
    <property type="entry name" value="Cysteine proteinases"/>
    <property type="match status" value="1"/>
</dbReference>
<dbReference type="InterPro" id="IPR038765">
    <property type="entry name" value="Papain-like_cys_pep_sf"/>
</dbReference>
<organism evidence="2 3">
    <name type="scientific">Croceicoccus marinus</name>
    <dbReference type="NCBI Taxonomy" id="450378"/>
    <lineage>
        <taxon>Bacteria</taxon>
        <taxon>Pseudomonadati</taxon>
        <taxon>Pseudomonadota</taxon>
        <taxon>Alphaproteobacteria</taxon>
        <taxon>Sphingomonadales</taxon>
        <taxon>Erythrobacteraceae</taxon>
        <taxon>Croceicoccus</taxon>
    </lineage>
</organism>
<evidence type="ECO:0000259" key="1">
    <source>
        <dbReference type="SMART" id="SM00460"/>
    </source>
</evidence>
<dbReference type="KEGG" id="cman:A9D14_02815"/>
<dbReference type="Gene3D" id="2.60.40.2250">
    <property type="match status" value="1"/>
</dbReference>
<proteinExistence type="predicted"/>
<feature type="domain" description="Transglutaminase-like" evidence="1">
    <location>
        <begin position="158"/>
        <end position="227"/>
    </location>
</feature>
<dbReference type="OrthoDB" id="5438043at2"/>
<dbReference type="EMBL" id="CP019602">
    <property type="protein sequence ID" value="ARU15307.1"/>
    <property type="molecule type" value="Genomic_DNA"/>
</dbReference>
<dbReference type="SMART" id="SM00460">
    <property type="entry name" value="TGc"/>
    <property type="match status" value="1"/>
</dbReference>
<gene>
    <name evidence="2" type="ORF">A9D14_02815</name>
</gene>
<dbReference type="PANTHER" id="PTHR33490:SF12">
    <property type="entry name" value="BLL5557 PROTEIN"/>
    <property type="match status" value="1"/>
</dbReference>
<dbReference type="AlphaFoldDB" id="A0A1Z1F9E1"/>
<dbReference type="Gene3D" id="3.10.620.30">
    <property type="match status" value="1"/>
</dbReference>
<dbReference type="RefSeq" id="WP_066842771.1">
    <property type="nucleotide sequence ID" value="NZ_CP019602.1"/>
</dbReference>
<sequence>MTISIEAHVAFRFDQPTDFLLQMEAAAIPEQQLSGPGLSISASEHTARVSGEDMIGERIWLRCQGDFTADYAITAQIARTIGDIQTLNALPPHRLPGETVSYLFDSRFCPADRFQPFVEAEFGGTSGGERIEAIRSWVASNFSYAPGTSDATTTAVDSFVERRGVCRDFAHVVVALARASAIPARFVSCYAPDVQPQDFHAVAEVFLADPGGEENSIGSWHLIDATGMATPSDIVKIGLGRDAADVSFLTCYGMTQLQDKRISVQRG</sequence>
<protein>
    <submittedName>
        <fullName evidence="2">Transglutaminase</fullName>
    </submittedName>
</protein>
<dbReference type="InterPro" id="IPR002931">
    <property type="entry name" value="Transglutaminase-like"/>
</dbReference>
<accession>A0A1Z1F9E1</accession>
<dbReference type="Proteomes" id="UP000195807">
    <property type="component" value="Chromosome"/>
</dbReference>
<reference evidence="2 3" key="1">
    <citation type="submission" date="2017-01" db="EMBL/GenBank/DDBJ databases">
        <title>Complete genome sequence of esterase-producing bacterium Croceicoccus marinus E4A9.</title>
        <authorList>
            <person name="Wu Y.-H."/>
            <person name="Cheng H."/>
            <person name="Xu L."/>
            <person name="Huo Y.-Y."/>
            <person name="Wang C.-S."/>
            <person name="Xu X.-W."/>
        </authorList>
    </citation>
    <scope>NUCLEOTIDE SEQUENCE [LARGE SCALE GENOMIC DNA]</scope>
    <source>
        <strain evidence="2 3">E4A9</strain>
    </source>
</reference>
<dbReference type="PANTHER" id="PTHR33490">
    <property type="entry name" value="BLR5614 PROTEIN-RELATED"/>
    <property type="match status" value="1"/>
</dbReference>
<dbReference type="STRING" id="450378.GCA_001661675_00561"/>